<sequence>MQHPSYRIIIDNDHKASSSSSSSSTAPFPTCTLSRVPRVPRASSPRPTMVPPVKDPYRRHRSTLPPASPPAIPPRSLARPDALLINTQEQTPSLNPQSPTLVATLATDTDATATTATSLAITVQPLTRKEVKECKICFEEFEWISLLHLQHPEEAPPLPPSPPTSPEVVEDDAVDLGSIEFDLAEQQVILQEIQQQRQQQRQSSSSSSSSSSSQPPLDPPSISLSTTSSSSSLSSHTSSWDETSSPSSFSSSSLPRPLSTLPPLSSIAPPTSSSSHQHSTAGGTKSRHPLASLFTRYKNRSSGGNNPLGIYYSSSPSGHSRSVVDLPIFKYSAFRVGRPDPSPRPPTPEFSVTLRASTFPLSPASSPPPSPPSKTPEAMKLGGSLPCGQDHLFCFECLSRHVATQVQARAWPVLCPAENCREAIEDPFLIEMFLGGEANLWHSTAMEYAVKDKVIIFFFFSFFLSLSLSLH</sequence>
<name>A0A9P3HK67_9FUNG</name>
<evidence type="ECO:0000313" key="3">
    <source>
        <dbReference type="Proteomes" id="UP000827284"/>
    </source>
</evidence>
<dbReference type="SUPFAM" id="SSF57850">
    <property type="entry name" value="RING/U-box"/>
    <property type="match status" value="1"/>
</dbReference>
<dbReference type="Gene3D" id="3.30.40.10">
    <property type="entry name" value="Zinc/RING finger domain, C3HC4 (zinc finger)"/>
    <property type="match status" value="1"/>
</dbReference>
<keyword evidence="3" id="KW-1185">Reference proteome</keyword>
<reference evidence="2" key="2">
    <citation type="journal article" date="2022" name="Microbiol. Resour. Announc.">
        <title>Whole-Genome Sequence of Entomortierella parvispora E1425, a Mucoromycotan Fungus Associated with Burkholderiaceae-Related Endosymbiotic Bacteria.</title>
        <authorList>
            <person name="Herlambang A."/>
            <person name="Guo Y."/>
            <person name="Takashima Y."/>
            <person name="Narisawa K."/>
            <person name="Ohta H."/>
            <person name="Nishizawa T."/>
        </authorList>
    </citation>
    <scope>NUCLEOTIDE SEQUENCE</scope>
    <source>
        <strain evidence="2">E1425</strain>
    </source>
</reference>
<dbReference type="InterPro" id="IPR013083">
    <property type="entry name" value="Znf_RING/FYVE/PHD"/>
</dbReference>
<protein>
    <submittedName>
        <fullName evidence="2">Uncharacterized protein</fullName>
    </submittedName>
</protein>
<dbReference type="EMBL" id="BQFW01000014">
    <property type="protein sequence ID" value="GJJ78136.1"/>
    <property type="molecule type" value="Genomic_DNA"/>
</dbReference>
<dbReference type="OrthoDB" id="442087at2759"/>
<feature type="region of interest" description="Disordered" evidence="1">
    <location>
        <begin position="193"/>
        <end position="289"/>
    </location>
</feature>
<organism evidence="2 3">
    <name type="scientific">Entomortierella parvispora</name>
    <dbReference type="NCBI Taxonomy" id="205924"/>
    <lineage>
        <taxon>Eukaryota</taxon>
        <taxon>Fungi</taxon>
        <taxon>Fungi incertae sedis</taxon>
        <taxon>Mucoromycota</taxon>
        <taxon>Mortierellomycotina</taxon>
        <taxon>Mortierellomycetes</taxon>
        <taxon>Mortierellales</taxon>
        <taxon>Mortierellaceae</taxon>
        <taxon>Entomortierella</taxon>
    </lineage>
</organism>
<gene>
    <name evidence="2" type="ORF">EMPS_10495</name>
</gene>
<evidence type="ECO:0000313" key="2">
    <source>
        <dbReference type="EMBL" id="GJJ78136.1"/>
    </source>
</evidence>
<feature type="compositionally biased region" description="Low complexity" evidence="1">
    <location>
        <begin position="193"/>
        <end position="283"/>
    </location>
</feature>
<evidence type="ECO:0000256" key="1">
    <source>
        <dbReference type="SAM" id="MobiDB-lite"/>
    </source>
</evidence>
<feature type="region of interest" description="Disordered" evidence="1">
    <location>
        <begin position="359"/>
        <end position="381"/>
    </location>
</feature>
<feature type="compositionally biased region" description="Pro residues" evidence="1">
    <location>
        <begin position="365"/>
        <end position="374"/>
    </location>
</feature>
<feature type="compositionally biased region" description="Low complexity" evidence="1">
    <location>
        <begin position="34"/>
        <end position="47"/>
    </location>
</feature>
<accession>A0A9P3HK67</accession>
<feature type="region of interest" description="Disordered" evidence="1">
    <location>
        <begin position="1"/>
        <end position="75"/>
    </location>
</feature>
<comment type="caution">
    <text evidence="2">The sequence shown here is derived from an EMBL/GenBank/DDBJ whole genome shotgun (WGS) entry which is preliminary data.</text>
</comment>
<dbReference type="AlphaFoldDB" id="A0A9P3HK67"/>
<reference evidence="2" key="1">
    <citation type="submission" date="2021-11" db="EMBL/GenBank/DDBJ databases">
        <authorList>
            <person name="Herlambang A."/>
            <person name="Guo Y."/>
            <person name="Takashima Y."/>
            <person name="Nishizawa T."/>
        </authorList>
    </citation>
    <scope>NUCLEOTIDE SEQUENCE</scope>
    <source>
        <strain evidence="2">E1425</strain>
    </source>
</reference>
<proteinExistence type="predicted"/>
<dbReference type="Proteomes" id="UP000827284">
    <property type="component" value="Unassembled WGS sequence"/>
</dbReference>